<sequence length="151" mass="16508">MNWTTKTLNKREVLVSGDFSIIPCKNGRQQLRESGKMRGTFTDASAAQAHAVFLMDQRQPPAPKRERRSGGGSVHPKVFGFSACAVLKALGQAGVKYPEADAILKRHGIEMPKASVSVQLGFGRNEHTWQRHGQPAPLTPEQLKALGVVHD</sequence>
<organism evidence="1 2">
    <name type="scientific">Ruficoccus amylovorans</name>
    <dbReference type="NCBI Taxonomy" id="1804625"/>
    <lineage>
        <taxon>Bacteria</taxon>
        <taxon>Pseudomonadati</taxon>
        <taxon>Verrucomicrobiota</taxon>
        <taxon>Opitutia</taxon>
        <taxon>Puniceicoccales</taxon>
        <taxon>Cerasicoccaceae</taxon>
        <taxon>Ruficoccus</taxon>
    </lineage>
</organism>
<dbReference type="RefSeq" id="WP_185676617.1">
    <property type="nucleotide sequence ID" value="NZ_JACHVB010000045.1"/>
</dbReference>
<dbReference type="AlphaFoldDB" id="A0A842HG56"/>
<dbReference type="Proteomes" id="UP000546464">
    <property type="component" value="Unassembled WGS sequence"/>
</dbReference>
<comment type="caution">
    <text evidence="1">The sequence shown here is derived from an EMBL/GenBank/DDBJ whole genome shotgun (WGS) entry which is preliminary data.</text>
</comment>
<reference evidence="1 2" key="1">
    <citation type="submission" date="2020-07" db="EMBL/GenBank/DDBJ databases">
        <authorList>
            <person name="Feng X."/>
        </authorList>
    </citation>
    <scope>NUCLEOTIDE SEQUENCE [LARGE SCALE GENOMIC DNA]</scope>
    <source>
        <strain evidence="1 2">JCM31066</strain>
    </source>
</reference>
<evidence type="ECO:0000313" key="1">
    <source>
        <dbReference type="EMBL" id="MBC2595665.1"/>
    </source>
</evidence>
<dbReference type="EMBL" id="JACHVB010000045">
    <property type="protein sequence ID" value="MBC2595665.1"/>
    <property type="molecule type" value="Genomic_DNA"/>
</dbReference>
<proteinExistence type="predicted"/>
<name>A0A842HG56_9BACT</name>
<gene>
    <name evidence="1" type="ORF">H5P28_15460</name>
</gene>
<evidence type="ECO:0000313" key="2">
    <source>
        <dbReference type="Proteomes" id="UP000546464"/>
    </source>
</evidence>
<protein>
    <submittedName>
        <fullName evidence="1">Uncharacterized protein</fullName>
    </submittedName>
</protein>
<accession>A0A842HG56</accession>
<keyword evidence="2" id="KW-1185">Reference proteome</keyword>